<evidence type="ECO:0000256" key="1">
    <source>
        <dbReference type="ARBA" id="ARBA00022679"/>
    </source>
</evidence>
<protein>
    <submittedName>
        <fullName evidence="2">Uncharacterized protein</fullName>
    </submittedName>
</protein>
<dbReference type="SUPFAM" id="SSF52777">
    <property type="entry name" value="CoA-dependent acyltransferases"/>
    <property type="match status" value="1"/>
</dbReference>
<name>A0A815Q642_9BILA</name>
<sequence length="452" mass="51503">MTSWLVLPSSPTGNNRRIELAGLDLWIIPRIDNVFVYPGELDINQFKHALSDALSLWPLVAGRFLVLDGGHYFIEMSDNGIPVTYAGNNQLKQWPLNNNVVVDIIGNPLLPFIDGVNTMNLMTNPVEEPLLRLKLTCIVQSGEWVLGTSWAHVLGDASSYCNFLSTLSRLYQKMEPVKPLPIFERRLWQEEEADQSLSPLIKELSNAKPLQEMVQSFLSREETHEQLNLHFSAKQLSRLRELAGGGTVTIQDALTSYIILLLNTHCFKNDDERRILRTNTAINFRGISDSIARDGLVANAVIVMSSENFDDPLSLTNIAKTIRRAIVRTRDPKFLEPCLATADGLLRKIVQKNLLPNLGPFRNDITVNSNFRYDWAFLVDFGYTNKCRFYTPWTGRLYFRVFRLNPTKEGNEWIPRDHDGAEVAFRITPDIKDKFINAWHNDVAKNFSNINL</sequence>
<dbReference type="GO" id="GO:0016747">
    <property type="term" value="F:acyltransferase activity, transferring groups other than amino-acyl groups"/>
    <property type="evidence" value="ECO:0007669"/>
    <property type="project" value="TreeGrafter"/>
</dbReference>
<organism evidence="2 4">
    <name type="scientific">Didymodactylos carnosus</name>
    <dbReference type="NCBI Taxonomy" id="1234261"/>
    <lineage>
        <taxon>Eukaryota</taxon>
        <taxon>Metazoa</taxon>
        <taxon>Spiralia</taxon>
        <taxon>Gnathifera</taxon>
        <taxon>Rotifera</taxon>
        <taxon>Eurotatoria</taxon>
        <taxon>Bdelloidea</taxon>
        <taxon>Philodinida</taxon>
        <taxon>Philodinidae</taxon>
        <taxon>Didymodactylos</taxon>
    </lineage>
</organism>
<dbReference type="EMBL" id="CAJOBC010085296">
    <property type="protein sequence ID" value="CAF4329202.1"/>
    <property type="molecule type" value="Genomic_DNA"/>
</dbReference>
<dbReference type="InterPro" id="IPR050317">
    <property type="entry name" value="Plant_Fungal_Acyltransferase"/>
</dbReference>
<gene>
    <name evidence="2" type="ORF">GPM918_LOCUS34978</name>
    <name evidence="3" type="ORF">SRO942_LOCUS35689</name>
</gene>
<dbReference type="InterPro" id="IPR023213">
    <property type="entry name" value="CAT-like_dom_sf"/>
</dbReference>
<dbReference type="AlphaFoldDB" id="A0A815Q642"/>
<dbReference type="Proteomes" id="UP000663829">
    <property type="component" value="Unassembled WGS sequence"/>
</dbReference>
<comment type="caution">
    <text evidence="2">The sequence shown here is derived from an EMBL/GenBank/DDBJ whole genome shotgun (WGS) entry which is preliminary data.</text>
</comment>
<dbReference type="Pfam" id="PF02458">
    <property type="entry name" value="Transferase"/>
    <property type="match status" value="1"/>
</dbReference>
<reference evidence="2" key="1">
    <citation type="submission" date="2021-02" db="EMBL/GenBank/DDBJ databases">
        <authorList>
            <person name="Nowell W R."/>
        </authorList>
    </citation>
    <scope>NUCLEOTIDE SEQUENCE</scope>
</reference>
<dbReference type="PANTHER" id="PTHR31642:SF310">
    <property type="entry name" value="FATTY ALCOHOL:CAFFEOYL-COA ACYLTRANSFERASE"/>
    <property type="match status" value="1"/>
</dbReference>
<keyword evidence="4" id="KW-1185">Reference proteome</keyword>
<evidence type="ECO:0000313" key="3">
    <source>
        <dbReference type="EMBL" id="CAF4329202.1"/>
    </source>
</evidence>
<proteinExistence type="predicted"/>
<dbReference type="EMBL" id="CAJNOQ010019843">
    <property type="protein sequence ID" value="CAF1458073.1"/>
    <property type="molecule type" value="Genomic_DNA"/>
</dbReference>
<accession>A0A815Q642</accession>
<dbReference type="Proteomes" id="UP000681722">
    <property type="component" value="Unassembled WGS sequence"/>
</dbReference>
<keyword evidence="1" id="KW-0808">Transferase</keyword>
<dbReference type="OrthoDB" id="1862401at2759"/>
<evidence type="ECO:0000313" key="2">
    <source>
        <dbReference type="EMBL" id="CAF1458073.1"/>
    </source>
</evidence>
<evidence type="ECO:0000313" key="4">
    <source>
        <dbReference type="Proteomes" id="UP000663829"/>
    </source>
</evidence>
<dbReference type="PANTHER" id="PTHR31642">
    <property type="entry name" value="TRICHOTHECENE 3-O-ACETYLTRANSFERASE"/>
    <property type="match status" value="1"/>
</dbReference>
<dbReference type="Gene3D" id="3.30.559.10">
    <property type="entry name" value="Chloramphenicol acetyltransferase-like domain"/>
    <property type="match status" value="2"/>
</dbReference>